<evidence type="ECO:0000313" key="9">
    <source>
        <dbReference type="EMBL" id="RZC66909.1"/>
    </source>
</evidence>
<dbReference type="InterPro" id="IPR014001">
    <property type="entry name" value="Helicase_ATP-bd"/>
</dbReference>
<keyword evidence="4 5" id="KW-0694">RNA-binding</keyword>
<dbReference type="CDD" id="cd18787">
    <property type="entry name" value="SF2_C_DEAD"/>
    <property type="match status" value="1"/>
</dbReference>
<comment type="function">
    <text evidence="5">RNA helicase.</text>
</comment>
<evidence type="ECO:0000256" key="6">
    <source>
        <dbReference type="SAM" id="MobiDB-lite"/>
    </source>
</evidence>
<dbReference type="GO" id="GO:0003723">
    <property type="term" value="F:RNA binding"/>
    <property type="evidence" value="ECO:0007669"/>
    <property type="project" value="UniProtKB-UniRule"/>
</dbReference>
<dbReference type="Proteomes" id="UP000316621">
    <property type="component" value="Chromosome 6"/>
</dbReference>
<keyword evidence="2 5" id="KW-0378">Hydrolase</keyword>
<evidence type="ECO:0000256" key="4">
    <source>
        <dbReference type="ARBA" id="ARBA00022884"/>
    </source>
</evidence>
<dbReference type="InterPro" id="IPR001650">
    <property type="entry name" value="Helicase_C-like"/>
</dbReference>
<dbReference type="SUPFAM" id="SSF52540">
    <property type="entry name" value="P-loop containing nucleoside triphosphate hydrolases"/>
    <property type="match status" value="1"/>
</dbReference>
<dbReference type="OMA" id="HEVKAFD"/>
<feature type="region of interest" description="Disordered" evidence="6">
    <location>
        <begin position="508"/>
        <end position="531"/>
    </location>
</feature>
<keyword evidence="3 5" id="KW-0067">ATP-binding</keyword>
<comment type="domain">
    <text evidence="5">The Q motif is unique to and characteristic of the DEAD box family of RNA helicases and controls ATP binding and hydrolysis.</text>
</comment>
<dbReference type="GO" id="GO:0016787">
    <property type="term" value="F:hydrolase activity"/>
    <property type="evidence" value="ECO:0007669"/>
    <property type="project" value="UniProtKB-KW"/>
</dbReference>
<keyword evidence="1 5" id="KW-0547">Nucleotide-binding</keyword>
<proteinExistence type="inferred from homology"/>
<dbReference type="EMBL" id="CM010720">
    <property type="protein sequence ID" value="RZC66909.1"/>
    <property type="molecule type" value="Genomic_DNA"/>
</dbReference>
<dbReference type="SMART" id="SM00490">
    <property type="entry name" value="HELICc"/>
    <property type="match status" value="1"/>
</dbReference>
<dbReference type="STRING" id="3469.A0A4Y7K4S2"/>
<dbReference type="SMART" id="SM00487">
    <property type="entry name" value="DEXDc"/>
    <property type="match status" value="1"/>
</dbReference>
<evidence type="ECO:0000256" key="3">
    <source>
        <dbReference type="ARBA" id="ARBA00022840"/>
    </source>
</evidence>
<dbReference type="AlphaFoldDB" id="A0A4Y7K4S2"/>
<sequence length="531" mass="60121">MVSTKRKSSEMVEEEPKQKKIPVLPWMRAPINVNLIEDILLEHVPGLDPRLVEALSNINENFTTLYPIQYAVWKQTIGPGQFERDLCIHSPTGSGKTLSYALPIVQSLSTRNVRRLRALVVLPSRDLAVQIRLRTLVKSVFESIAPAVGLTVGSAIGGKGKMSDEIAQLIKRPELEAGVWYDPEKELESGVDILVATPGKLMNHIKTTKGFTLEHLQFLVVDEIDKLLGEEYQDFLRAVLLLTRSDEEHQFSHMRASQSLFGPLRTIRRSGNERGFKGKSSPRLVKMVLSATLTQSPSKLSKLDLHHPLFLSTGRYKLPDKLQLFKLTCEVKSKPLYLAALLHELKGEQSVVFAKSKDSTHELCTMLNCFDLPFKIKEYSAFQPQSLRSKTLEKFREGKIQVLIASDAMTRGMDVAGVRNVINYAMPFHVRTYIHRAGRTARAGNSGHCFTFLARNQVVEFKKLLKEVDKDSCSVHNVPEDIFEKLSSVYDSAKQKYKECMQQEKFKKRRQMNFQSSRASEGSMEISQEVE</sequence>
<evidence type="ECO:0000256" key="2">
    <source>
        <dbReference type="ARBA" id="ARBA00022801"/>
    </source>
</evidence>
<dbReference type="OrthoDB" id="3370at2759"/>
<dbReference type="PROSITE" id="PS51194">
    <property type="entry name" value="HELICASE_CTER"/>
    <property type="match status" value="1"/>
</dbReference>
<gene>
    <name evidence="9" type="ORF">C5167_010601</name>
</gene>
<dbReference type="GO" id="GO:0003724">
    <property type="term" value="F:RNA helicase activity"/>
    <property type="evidence" value="ECO:0007669"/>
    <property type="project" value="UniProtKB-EC"/>
</dbReference>
<protein>
    <recommendedName>
        <fullName evidence="5">ATP-dependent RNA helicase</fullName>
        <ecNumber evidence="5">3.6.4.13</ecNumber>
    </recommendedName>
</protein>
<dbReference type="InterPro" id="IPR011545">
    <property type="entry name" value="DEAD/DEAH_box_helicase_dom"/>
</dbReference>
<dbReference type="InterPro" id="IPR027417">
    <property type="entry name" value="P-loop_NTPase"/>
</dbReference>
<dbReference type="PANTHER" id="PTHR24031">
    <property type="entry name" value="RNA HELICASE"/>
    <property type="match status" value="1"/>
</dbReference>
<dbReference type="GO" id="GO:0005524">
    <property type="term" value="F:ATP binding"/>
    <property type="evidence" value="ECO:0007669"/>
    <property type="project" value="UniProtKB-UniRule"/>
</dbReference>
<keyword evidence="5" id="KW-0347">Helicase</keyword>
<comment type="catalytic activity">
    <reaction evidence="5">
        <text>ATP + H2O = ADP + phosphate + H(+)</text>
        <dbReference type="Rhea" id="RHEA:13065"/>
        <dbReference type="ChEBI" id="CHEBI:15377"/>
        <dbReference type="ChEBI" id="CHEBI:15378"/>
        <dbReference type="ChEBI" id="CHEBI:30616"/>
        <dbReference type="ChEBI" id="CHEBI:43474"/>
        <dbReference type="ChEBI" id="CHEBI:456216"/>
        <dbReference type="EC" id="3.6.4.13"/>
    </reaction>
</comment>
<evidence type="ECO:0000259" key="7">
    <source>
        <dbReference type="PROSITE" id="PS51192"/>
    </source>
</evidence>
<evidence type="ECO:0000256" key="5">
    <source>
        <dbReference type="RuleBase" id="RU365068"/>
    </source>
</evidence>
<dbReference type="CDD" id="cd17956">
    <property type="entry name" value="DEADc_DDX51"/>
    <property type="match status" value="1"/>
</dbReference>
<evidence type="ECO:0000259" key="8">
    <source>
        <dbReference type="PROSITE" id="PS51194"/>
    </source>
</evidence>
<dbReference type="Pfam" id="PF00270">
    <property type="entry name" value="DEAD"/>
    <property type="match status" value="1"/>
</dbReference>
<accession>A0A4Y7K4S2</accession>
<dbReference type="PROSITE" id="PS51192">
    <property type="entry name" value="HELICASE_ATP_BIND_1"/>
    <property type="match status" value="1"/>
</dbReference>
<dbReference type="Gene3D" id="3.40.50.300">
    <property type="entry name" value="P-loop containing nucleotide triphosphate hydrolases"/>
    <property type="match status" value="2"/>
</dbReference>
<evidence type="ECO:0000256" key="1">
    <source>
        <dbReference type="ARBA" id="ARBA00022741"/>
    </source>
</evidence>
<keyword evidence="10" id="KW-1185">Reference proteome</keyword>
<name>A0A4Y7K4S2_PAPSO</name>
<feature type="domain" description="Helicase C-terminal" evidence="8">
    <location>
        <begin position="337"/>
        <end position="486"/>
    </location>
</feature>
<dbReference type="Gramene" id="RZC66909">
    <property type="protein sequence ID" value="RZC66909"/>
    <property type="gene ID" value="C5167_010601"/>
</dbReference>
<organism evidence="9 10">
    <name type="scientific">Papaver somniferum</name>
    <name type="common">Opium poppy</name>
    <dbReference type="NCBI Taxonomy" id="3469"/>
    <lineage>
        <taxon>Eukaryota</taxon>
        <taxon>Viridiplantae</taxon>
        <taxon>Streptophyta</taxon>
        <taxon>Embryophyta</taxon>
        <taxon>Tracheophyta</taxon>
        <taxon>Spermatophyta</taxon>
        <taxon>Magnoliopsida</taxon>
        <taxon>Ranunculales</taxon>
        <taxon>Papaveraceae</taxon>
        <taxon>Papaveroideae</taxon>
        <taxon>Papaver</taxon>
    </lineage>
</organism>
<feature type="domain" description="Helicase ATP-binding" evidence="7">
    <location>
        <begin position="77"/>
        <end position="311"/>
    </location>
</feature>
<evidence type="ECO:0000313" key="10">
    <source>
        <dbReference type="Proteomes" id="UP000316621"/>
    </source>
</evidence>
<comment type="similarity">
    <text evidence="5">Belongs to the DEAD box helicase family.</text>
</comment>
<dbReference type="Pfam" id="PF00271">
    <property type="entry name" value="Helicase_C"/>
    <property type="match status" value="1"/>
</dbReference>
<reference evidence="9 10" key="1">
    <citation type="journal article" date="2018" name="Science">
        <title>The opium poppy genome and morphinan production.</title>
        <authorList>
            <person name="Guo L."/>
            <person name="Winzer T."/>
            <person name="Yang X."/>
            <person name="Li Y."/>
            <person name="Ning Z."/>
            <person name="He Z."/>
            <person name="Teodor R."/>
            <person name="Lu Y."/>
            <person name="Bowser T.A."/>
            <person name="Graham I.A."/>
            <person name="Ye K."/>
        </authorList>
    </citation>
    <scope>NUCLEOTIDE SEQUENCE [LARGE SCALE GENOMIC DNA]</scope>
    <source>
        <strain evidence="10">cv. HN1</strain>
        <tissue evidence="9">Leaves</tissue>
    </source>
</reference>
<dbReference type="EC" id="3.6.4.13" evidence="5"/>